<evidence type="ECO:0000313" key="2">
    <source>
        <dbReference type="Proteomes" id="UP000030854"/>
    </source>
</evidence>
<proteinExistence type="predicted"/>
<reference evidence="1 2" key="1">
    <citation type="journal article" date="2014" name="BMC Genomics">
        <title>Adaptive genomic structural variation in the grape powdery mildew pathogen, Erysiphe necator.</title>
        <authorList>
            <person name="Jones L."/>
            <person name="Riaz S."/>
            <person name="Morales-Cruz A."/>
            <person name="Amrine K.C."/>
            <person name="McGuire B."/>
            <person name="Gubler W.D."/>
            <person name="Walker M.A."/>
            <person name="Cantu D."/>
        </authorList>
    </citation>
    <scope>NUCLEOTIDE SEQUENCE [LARGE SCALE GENOMIC DNA]</scope>
    <source>
        <strain evidence="2">c</strain>
    </source>
</reference>
<protein>
    <submittedName>
        <fullName evidence="1">Uncharacterized protein</fullName>
    </submittedName>
</protein>
<name>A0A0B1P3S2_UNCNE</name>
<dbReference type="EMBL" id="JNVN01001521">
    <property type="protein sequence ID" value="KHJ33302.1"/>
    <property type="molecule type" value="Genomic_DNA"/>
</dbReference>
<dbReference type="STRING" id="52586.A0A0B1P3S2"/>
<dbReference type="HOGENOM" id="CLU_143693_0_0_1"/>
<keyword evidence="2" id="KW-1185">Reference proteome</keyword>
<organism evidence="1 2">
    <name type="scientific">Uncinula necator</name>
    <name type="common">Grape powdery mildew</name>
    <dbReference type="NCBI Taxonomy" id="52586"/>
    <lineage>
        <taxon>Eukaryota</taxon>
        <taxon>Fungi</taxon>
        <taxon>Dikarya</taxon>
        <taxon>Ascomycota</taxon>
        <taxon>Pezizomycotina</taxon>
        <taxon>Leotiomycetes</taxon>
        <taxon>Erysiphales</taxon>
        <taxon>Erysiphaceae</taxon>
        <taxon>Erysiphe</taxon>
    </lineage>
</organism>
<gene>
    <name evidence="1" type="ORF">EV44_g4794</name>
</gene>
<dbReference type="AlphaFoldDB" id="A0A0B1P3S2"/>
<dbReference type="Proteomes" id="UP000030854">
    <property type="component" value="Unassembled WGS sequence"/>
</dbReference>
<comment type="caution">
    <text evidence="1">The sequence shown here is derived from an EMBL/GenBank/DDBJ whole genome shotgun (WGS) entry which is preliminary data.</text>
</comment>
<sequence length="119" mass="13366">MIRLGKDHEARKPDFLLIRQQIQQLIPDSTLVSDAWHAPSGIKILASTPAKAAAILQYKDAFARRFGNATLERQASWATFIVGPLPKLIITLDRKQDLIDELFLQEPGLALIRDVVPIR</sequence>
<evidence type="ECO:0000313" key="1">
    <source>
        <dbReference type="EMBL" id="KHJ33302.1"/>
    </source>
</evidence>
<accession>A0A0B1P3S2</accession>